<reference evidence="11" key="2">
    <citation type="submission" date="2013-04" db="UniProtKB">
        <authorList>
            <consortium name="EnsemblPlants"/>
        </authorList>
    </citation>
    <scope>IDENTIFICATION</scope>
</reference>
<keyword evidence="2" id="KW-1003">Cell membrane</keyword>
<dbReference type="HOGENOM" id="CLU_031666_0_4_1"/>
<evidence type="ECO:0000256" key="9">
    <source>
        <dbReference type="SAM" id="SignalP"/>
    </source>
</evidence>
<keyword evidence="5" id="KW-0472">Membrane</keyword>
<feature type="signal peptide" evidence="9">
    <location>
        <begin position="1"/>
        <end position="27"/>
    </location>
</feature>
<keyword evidence="4 9" id="KW-0732">Signal</keyword>
<dbReference type="PANTHER" id="PTHR31044:SF49">
    <property type="entry name" value="EXPRESSED PROTEIN"/>
    <property type="match status" value="1"/>
</dbReference>
<keyword evidence="3" id="KW-0336">GPI-anchor</keyword>
<evidence type="ECO:0000256" key="7">
    <source>
        <dbReference type="ARBA" id="ARBA00023180"/>
    </source>
</evidence>
<dbReference type="Gramene" id="OB03G47060.1">
    <property type="protein sequence ID" value="OB03G47060.1"/>
    <property type="gene ID" value="OB03G47060"/>
</dbReference>
<evidence type="ECO:0000256" key="3">
    <source>
        <dbReference type="ARBA" id="ARBA00022622"/>
    </source>
</evidence>
<evidence type="ECO:0000259" key="10">
    <source>
        <dbReference type="SMART" id="SM00768"/>
    </source>
</evidence>
<dbReference type="PANTHER" id="PTHR31044">
    <property type="entry name" value="BETA-1,3 GLUCANASE"/>
    <property type="match status" value="1"/>
</dbReference>
<organism evidence="11">
    <name type="scientific">Oryza brachyantha</name>
    <name type="common">malo sina</name>
    <dbReference type="NCBI Taxonomy" id="4533"/>
    <lineage>
        <taxon>Eukaryota</taxon>
        <taxon>Viridiplantae</taxon>
        <taxon>Streptophyta</taxon>
        <taxon>Embryophyta</taxon>
        <taxon>Tracheophyta</taxon>
        <taxon>Spermatophyta</taxon>
        <taxon>Magnoliopsida</taxon>
        <taxon>Liliopsida</taxon>
        <taxon>Poales</taxon>
        <taxon>Poaceae</taxon>
        <taxon>BOP clade</taxon>
        <taxon>Oryzoideae</taxon>
        <taxon>Oryzeae</taxon>
        <taxon>Oryzinae</taxon>
        <taxon>Oryza</taxon>
    </lineage>
</organism>
<evidence type="ECO:0000313" key="11">
    <source>
        <dbReference type="EnsemblPlants" id="OB03G47060.1"/>
    </source>
</evidence>
<dbReference type="AlphaFoldDB" id="J3LUI0"/>
<dbReference type="InterPro" id="IPR012946">
    <property type="entry name" value="X8"/>
</dbReference>
<keyword evidence="6" id="KW-1015">Disulfide bond</keyword>
<evidence type="ECO:0000313" key="12">
    <source>
        <dbReference type="Proteomes" id="UP000006038"/>
    </source>
</evidence>
<feature type="region of interest" description="Disordered" evidence="8">
    <location>
        <begin position="401"/>
        <end position="427"/>
    </location>
</feature>
<reference evidence="11" key="1">
    <citation type="journal article" date="2013" name="Nat. Commun.">
        <title>Whole-genome sequencing of Oryza brachyantha reveals mechanisms underlying Oryza genome evolution.</title>
        <authorList>
            <person name="Chen J."/>
            <person name="Huang Q."/>
            <person name="Gao D."/>
            <person name="Wang J."/>
            <person name="Lang Y."/>
            <person name="Liu T."/>
            <person name="Li B."/>
            <person name="Bai Z."/>
            <person name="Luis Goicoechea J."/>
            <person name="Liang C."/>
            <person name="Chen C."/>
            <person name="Zhang W."/>
            <person name="Sun S."/>
            <person name="Liao Y."/>
            <person name="Zhang X."/>
            <person name="Yang L."/>
            <person name="Song C."/>
            <person name="Wang M."/>
            <person name="Shi J."/>
            <person name="Liu G."/>
            <person name="Liu J."/>
            <person name="Zhou H."/>
            <person name="Zhou W."/>
            <person name="Yu Q."/>
            <person name="An N."/>
            <person name="Chen Y."/>
            <person name="Cai Q."/>
            <person name="Wang B."/>
            <person name="Liu B."/>
            <person name="Min J."/>
            <person name="Huang Y."/>
            <person name="Wu H."/>
            <person name="Li Z."/>
            <person name="Zhang Y."/>
            <person name="Yin Y."/>
            <person name="Song W."/>
            <person name="Jiang J."/>
            <person name="Jackson S.A."/>
            <person name="Wing R.A."/>
            <person name="Wang J."/>
            <person name="Chen M."/>
        </authorList>
    </citation>
    <scope>NUCLEOTIDE SEQUENCE [LARGE SCALE GENOMIC DNA]</scope>
    <source>
        <strain evidence="11">cv. IRGC 101232</strain>
    </source>
</reference>
<evidence type="ECO:0000256" key="2">
    <source>
        <dbReference type="ARBA" id="ARBA00022475"/>
    </source>
</evidence>
<evidence type="ECO:0000256" key="1">
    <source>
        <dbReference type="ARBA" id="ARBA00004609"/>
    </source>
</evidence>
<keyword evidence="12" id="KW-1185">Reference proteome</keyword>
<dbReference type="FunFam" id="1.20.58.1040:FF:000001">
    <property type="entry name" value="Glucan endo-1,3-beta-glucosidase 4"/>
    <property type="match status" value="1"/>
</dbReference>
<dbReference type="GO" id="GO:0009506">
    <property type="term" value="C:plasmodesma"/>
    <property type="evidence" value="ECO:0007669"/>
    <property type="project" value="UniProtKB-ARBA"/>
</dbReference>
<keyword evidence="3" id="KW-0449">Lipoprotein</keyword>
<dbReference type="eggNOG" id="ENOG502QRYC">
    <property type="taxonomic scope" value="Eukaryota"/>
</dbReference>
<dbReference type="EnsemblPlants" id="OB03G47060.1">
    <property type="protein sequence ID" value="OB03G47060.1"/>
    <property type="gene ID" value="OB03G47060"/>
</dbReference>
<evidence type="ECO:0000256" key="6">
    <source>
        <dbReference type="ARBA" id="ARBA00023157"/>
    </source>
</evidence>
<feature type="compositionally biased region" description="Pro residues" evidence="8">
    <location>
        <begin position="411"/>
        <end position="425"/>
    </location>
</feature>
<accession>J3LUI0</accession>
<evidence type="ECO:0000256" key="8">
    <source>
        <dbReference type="SAM" id="MobiDB-lite"/>
    </source>
</evidence>
<dbReference type="Gene3D" id="1.20.58.1040">
    <property type="match status" value="1"/>
</dbReference>
<keyword evidence="7" id="KW-0325">Glycoprotein</keyword>
<dbReference type="GO" id="GO:0098552">
    <property type="term" value="C:side of membrane"/>
    <property type="evidence" value="ECO:0007669"/>
    <property type="project" value="UniProtKB-KW"/>
</dbReference>
<name>J3LUI0_ORYBR</name>
<dbReference type="GO" id="GO:0005886">
    <property type="term" value="C:plasma membrane"/>
    <property type="evidence" value="ECO:0007669"/>
    <property type="project" value="UniProtKB-SubCell"/>
</dbReference>
<dbReference type="Pfam" id="PF07983">
    <property type="entry name" value="X8"/>
    <property type="match status" value="1"/>
</dbReference>
<dbReference type="SMART" id="SM00768">
    <property type="entry name" value="X8"/>
    <property type="match status" value="1"/>
</dbReference>
<protein>
    <recommendedName>
        <fullName evidence="10">X8 domain-containing protein</fullName>
    </recommendedName>
</protein>
<evidence type="ECO:0000256" key="4">
    <source>
        <dbReference type="ARBA" id="ARBA00022729"/>
    </source>
</evidence>
<evidence type="ECO:0000256" key="5">
    <source>
        <dbReference type="ARBA" id="ARBA00023136"/>
    </source>
</evidence>
<feature type="domain" description="X8" evidence="10">
    <location>
        <begin position="509"/>
        <end position="593"/>
    </location>
</feature>
<dbReference type="OMA" id="FMNPVTA"/>
<comment type="subcellular location">
    <subcellularLocation>
        <location evidence="1">Cell membrane</location>
        <topology evidence="1">Lipid-anchor</topology>
        <topology evidence="1">GPI-anchor</topology>
    </subcellularLocation>
</comment>
<feature type="chain" id="PRO_5003773041" description="X8 domain-containing protein" evidence="9">
    <location>
        <begin position="28"/>
        <end position="638"/>
    </location>
</feature>
<proteinExistence type="predicted"/>
<dbReference type="InterPro" id="IPR044788">
    <property type="entry name" value="X8_dom_prot"/>
</dbReference>
<dbReference type="STRING" id="4533.J3LUI0"/>
<sequence length="638" mass="66625">MASSSSSSSVALTTFCILMLEIICSSGASLGCSYGSAQVKILSRSVLLNEQQNVYLFLKPFRSSRSCRARQLAGEFVNGVVVPSLRLNVSAVVVTADERQLGALHCTLESVQSTLAAAGLDRSVKVSPELSLPSLRAMARSHRGKKHWRRVVEFVRRSGSFVLVEMGTEGKGGLAVAEVIQHAVDDVAAAFDEDVGVVFRLKSSVVSQAGARRGKDDGARRVRAPLEAFQSPLAAAGLDRSVKVSPELSLPSLRAMARSHRGKKHWRRVVEFVRRSGSFVLVEMGTEGKGGLAVAEVIQHAVDDVAAAFDEDVGVVFRLKSSETLMTRLIGDAVRGKRLMGVLAEVSSPRRELAAARTTAHDVFAPVTNPTTMPATNPVTVPATNPAMNPVTPGIVTVPSTNPATGYSNNPNPPPLYPEPTPVTMPDPTTTTTPTPFMNPVTAPTMPSPVTNPTTPVTNPATTPAVTNPTTTPYPYPQQGGMPTTPIYQPPATMPGTVQPAAPTVAGQTWCVAKTGLMDAVLQNGLDYACGIGGADCSAIQPMGSCYNPNTMQAHASYAFNSYFQRNPSPASCDFGGAGMLVNTNPSSGTCMFQTSAGYGAGYSPGVSGTVPVGGAGVTPMGPAVGGVTPMGPACQLL</sequence>
<dbReference type="Proteomes" id="UP000006038">
    <property type="component" value="Chromosome 3"/>
</dbReference>